<dbReference type="Proteomes" id="UP001430193">
    <property type="component" value="Unassembled WGS sequence"/>
</dbReference>
<dbReference type="RefSeq" id="WP_204631484.1">
    <property type="nucleotide sequence ID" value="NZ_BSOC01000003.1"/>
</dbReference>
<comment type="caution">
    <text evidence="2">The sequence shown here is derived from an EMBL/GenBank/DDBJ whole genome shotgun (WGS) entry which is preliminary data.</text>
</comment>
<dbReference type="InterPro" id="IPR011990">
    <property type="entry name" value="TPR-like_helical_dom_sf"/>
</dbReference>
<dbReference type="Gene3D" id="1.25.40.10">
    <property type="entry name" value="Tetratricopeptide repeat domain"/>
    <property type="match status" value="1"/>
</dbReference>
<organism evidence="2 3">
    <name type="scientific">Dyella mobilis</name>
    <dbReference type="NCBI Taxonomy" id="1849582"/>
    <lineage>
        <taxon>Bacteria</taxon>
        <taxon>Pseudomonadati</taxon>
        <taxon>Pseudomonadota</taxon>
        <taxon>Gammaproteobacteria</taxon>
        <taxon>Lysobacterales</taxon>
        <taxon>Rhodanobacteraceae</taxon>
        <taxon>Dyella</taxon>
    </lineage>
</organism>
<reference evidence="2" key="1">
    <citation type="submission" date="2020-10" db="EMBL/GenBank/DDBJ databases">
        <title>Phylogeny of dyella-like bacteria.</title>
        <authorList>
            <person name="Fu J."/>
        </authorList>
    </citation>
    <scope>NUCLEOTIDE SEQUENCE</scope>
    <source>
        <strain evidence="2">DHON07</strain>
    </source>
</reference>
<keyword evidence="1" id="KW-0732">Signal</keyword>
<evidence type="ECO:0000313" key="2">
    <source>
        <dbReference type="EMBL" id="MBM7129889.1"/>
    </source>
</evidence>
<feature type="chain" id="PRO_5046699149" evidence="1">
    <location>
        <begin position="24"/>
        <end position="263"/>
    </location>
</feature>
<evidence type="ECO:0000256" key="1">
    <source>
        <dbReference type="SAM" id="SignalP"/>
    </source>
</evidence>
<evidence type="ECO:0000313" key="3">
    <source>
        <dbReference type="Proteomes" id="UP001430193"/>
    </source>
</evidence>
<protein>
    <submittedName>
        <fullName evidence="2">Sel1 repeat family protein</fullName>
    </submittedName>
</protein>
<keyword evidence="3" id="KW-1185">Reference proteome</keyword>
<feature type="signal peptide" evidence="1">
    <location>
        <begin position="1"/>
        <end position="23"/>
    </location>
</feature>
<accession>A0ABS2KG36</accession>
<dbReference type="SUPFAM" id="SSF81901">
    <property type="entry name" value="HCP-like"/>
    <property type="match status" value="1"/>
</dbReference>
<dbReference type="EMBL" id="JADIKF010000038">
    <property type="protein sequence ID" value="MBM7129889.1"/>
    <property type="molecule type" value="Genomic_DNA"/>
</dbReference>
<name>A0ABS2KG36_9GAMM</name>
<gene>
    <name evidence="2" type="ORF">ISS99_10150</name>
</gene>
<sequence length="263" mass="28741">MKVLRAALIFLLVCCVFTSSAWAANGDPSPTLPDKHDLKVLEAMSENSTDWHPDLHGQFEGLIRYEKGDYTEAMQYFLVGARYADKVSQLCIGLLYLNGQGVRRDPVAAYAWVALASERNYPKFVATRDQIGRQLSPQQLAQANELLKKLAANYGDTVAKPRMSAQLMQGTLHMTGSMLGFSPYTQTATPEQYLSGTNSGNLVAGEAPPNCSGGSIEGGVTIGCGEYWSAERWKPSLYFRSMDSLWQSKVTVGALQNVQSPGN</sequence>
<proteinExistence type="predicted"/>